<gene>
    <name evidence="5" type="ORF">PMEA_00015844</name>
</gene>
<evidence type="ECO:0000256" key="3">
    <source>
        <dbReference type="SAM" id="Phobius"/>
    </source>
</evidence>
<dbReference type="PRINTS" id="PR00633">
    <property type="entry name" value="RCCNDNSATION"/>
</dbReference>
<dbReference type="PROSITE" id="PS01165">
    <property type="entry name" value="COPPER_AMINE_OXID_2"/>
    <property type="match status" value="1"/>
</dbReference>
<dbReference type="Pfam" id="PF00415">
    <property type="entry name" value="RCC1"/>
    <property type="match status" value="5"/>
</dbReference>
<dbReference type="PROSITE" id="PS00626">
    <property type="entry name" value="RCC1_2"/>
    <property type="match status" value="1"/>
</dbReference>
<dbReference type="Gene3D" id="3.10.450.40">
    <property type="match status" value="1"/>
</dbReference>
<dbReference type="Pfam" id="PF01179">
    <property type="entry name" value="Cu_amine_oxid"/>
    <property type="match status" value="1"/>
</dbReference>
<organism evidence="5 6">
    <name type="scientific">Pocillopora meandrina</name>
    <dbReference type="NCBI Taxonomy" id="46732"/>
    <lineage>
        <taxon>Eukaryota</taxon>
        <taxon>Metazoa</taxon>
        <taxon>Cnidaria</taxon>
        <taxon>Anthozoa</taxon>
        <taxon>Hexacorallia</taxon>
        <taxon>Scleractinia</taxon>
        <taxon>Astrocoeniina</taxon>
        <taxon>Pocilloporidae</taxon>
        <taxon>Pocillopora</taxon>
    </lineage>
</organism>
<feature type="compositionally biased region" description="Basic and acidic residues" evidence="2">
    <location>
        <begin position="606"/>
        <end position="620"/>
    </location>
</feature>
<feature type="repeat" description="RCC1" evidence="1">
    <location>
        <begin position="987"/>
        <end position="1043"/>
    </location>
</feature>
<keyword evidence="3" id="KW-0812">Transmembrane</keyword>
<feature type="repeat" description="RCC1" evidence="1">
    <location>
        <begin position="815"/>
        <end position="890"/>
    </location>
</feature>
<dbReference type="InterPro" id="IPR036460">
    <property type="entry name" value="Cu_amine_oxidase_C_sf"/>
</dbReference>
<dbReference type="SUPFAM" id="SSF54416">
    <property type="entry name" value="Amine oxidase N-terminal region"/>
    <property type="match status" value="1"/>
</dbReference>
<dbReference type="PANTHER" id="PTHR46207">
    <property type="entry name" value="PROTEIN RCC2"/>
    <property type="match status" value="1"/>
</dbReference>
<dbReference type="GO" id="GO:0016020">
    <property type="term" value="C:membrane"/>
    <property type="evidence" value="ECO:0007669"/>
    <property type="project" value="TreeGrafter"/>
</dbReference>
<dbReference type="Gene3D" id="2.130.10.30">
    <property type="entry name" value="Regulator of chromosome condensation 1/beta-lactamase-inhibitor protein II"/>
    <property type="match status" value="2"/>
</dbReference>
<dbReference type="PROSITE" id="PS01164">
    <property type="entry name" value="COPPER_AMINE_OXID_1"/>
    <property type="match status" value="1"/>
</dbReference>
<keyword evidence="6" id="KW-1185">Reference proteome</keyword>
<keyword evidence="3" id="KW-0472">Membrane</keyword>
<feature type="region of interest" description="Disordered" evidence="2">
    <location>
        <begin position="579"/>
        <end position="647"/>
    </location>
</feature>
<dbReference type="GO" id="GO:0031267">
    <property type="term" value="F:small GTPase binding"/>
    <property type="evidence" value="ECO:0007669"/>
    <property type="project" value="TreeGrafter"/>
</dbReference>
<dbReference type="InterPro" id="IPR049947">
    <property type="entry name" value="Cu_Am_Ox_Cu-bd"/>
</dbReference>
<proteinExistence type="predicted"/>
<protein>
    <recommendedName>
        <fullName evidence="4">Copper amine oxidase catalytic domain-containing protein</fullName>
    </recommendedName>
</protein>
<dbReference type="Gene3D" id="2.70.98.20">
    <property type="entry name" value="Copper amine oxidase, catalytic domain"/>
    <property type="match status" value="1"/>
</dbReference>
<evidence type="ECO:0000259" key="4">
    <source>
        <dbReference type="Pfam" id="PF01179"/>
    </source>
</evidence>
<name>A0AAU9X4Y3_9CNID</name>
<dbReference type="GO" id="GO:0048038">
    <property type="term" value="F:quinone binding"/>
    <property type="evidence" value="ECO:0007669"/>
    <property type="project" value="InterPro"/>
</dbReference>
<dbReference type="InterPro" id="IPR016182">
    <property type="entry name" value="Cu_amine_oxidase_N-reg"/>
</dbReference>
<feature type="repeat" description="RCC1" evidence="1">
    <location>
        <begin position="710"/>
        <end position="761"/>
    </location>
</feature>
<dbReference type="SUPFAM" id="SSF50985">
    <property type="entry name" value="RCC1/BLIP-II"/>
    <property type="match status" value="1"/>
</dbReference>
<feature type="repeat" description="RCC1" evidence="1">
    <location>
        <begin position="762"/>
        <end position="814"/>
    </location>
</feature>
<evidence type="ECO:0000313" key="5">
    <source>
        <dbReference type="EMBL" id="CAH3135659.1"/>
    </source>
</evidence>
<sequence>METSDPMVKKKSDRVPTNAPVVWKVLAIVFILISLALMIALIVVATKKSKSDREPAENSKGDHVIQVENCVNGMDGLADPPKSSGLFDDLTIEEITAVRAYLMEQASLNLTEPAEASVDSNYIYMIQFLPPSKNEALEYLDNNGAKPERKAYEPDGKRYTVNGRHVSYMSWSFDFRMDSNSGMQIYDIKFNGERIVYELSLQEAAATYTGYYPAASWNNFLDGGWGMGAYSMELVRGVDCPYSATFFDLVHMFEKPTTVRNAVCVFELNTGMPLRRHYDNNFYNGYKFYGGMTNQVLVLRSVATLYNYDYVFDFLFYQNGVIEVKMSASGYVYGAFYDSNMDPYAYPLHKDFTSGTHDHLINYKVDLDIGGRKNSFETIEIGIENITERWFPDRRRVQKVLKRDVKKTEMDAAYKFDFDHPMYLNFFNEKKKNRMGVKKGYRIQLDNMLKQLYPEDWMITPMLSWSLYQMAVTKYKENETQSSSIYNQQSPTNSQVDFRNYLVDDDPIVNEDLVSWVTIGAMHVPHSEDLPNTATAANSASFFIRPFNYFDEDPSIGSTNAILIKPIKPYNFTGQIPKKRKELEDCDEENPKKSKTESADTLIDSSGHETNDTKENHLGDETLPGAGSEEATELDKAQSPAPPNTCGKLLISGATNWDLVGRKETPKSAGNAGGPNLWEPHSISSLNHIRVQLVASGPSACHSIIICEDGTAMSFGRNDNGQLGHGDVVRCDKPKVIESLKHYTIVQASCGKAHTLVLTAEGILFGFGGNKMAQLGQGHQKPVVAKPVQIVHPNNKKIIKTACGAEFSMFIDDTNLLYSFGRPEHGQLGHNTDGQYFVTSNKLAFYCEVLPRHVAVFVEKTKDGFTHIMDDVKIVGVSCGNNHTIVRDSKDRVFTWGFGGYGRLGHQQPKDEHVPRLVSFFKAKSVSSVHAGASYSMAVSAGQLYFWGQTKSTGDATMYPKPVRDMSGWDVRSVGCSKTSIVLAADDSVVSWGPSPTYGELGYGLKKGGQKSSSNPKIVEPLEGIYIQQVSCGLGHTLYIARDEENDRALLDKLPVYDPDKM</sequence>
<feature type="repeat" description="RCC1" evidence="1">
    <location>
        <begin position="891"/>
        <end position="942"/>
    </location>
</feature>
<dbReference type="GO" id="GO:0008131">
    <property type="term" value="F:primary methylamine oxidase activity"/>
    <property type="evidence" value="ECO:0007669"/>
    <property type="project" value="InterPro"/>
</dbReference>
<evidence type="ECO:0000256" key="2">
    <source>
        <dbReference type="SAM" id="MobiDB-lite"/>
    </source>
</evidence>
<dbReference type="SUPFAM" id="SSF49998">
    <property type="entry name" value="Amine oxidase catalytic domain"/>
    <property type="match status" value="1"/>
</dbReference>
<dbReference type="InterPro" id="IPR049948">
    <property type="entry name" value="Cu_Am_ox_TPQ-bd"/>
</dbReference>
<dbReference type="InterPro" id="IPR000408">
    <property type="entry name" value="Reg_chr_condens"/>
</dbReference>
<dbReference type="PROSITE" id="PS50012">
    <property type="entry name" value="RCC1_3"/>
    <property type="match status" value="5"/>
</dbReference>
<reference evidence="5 6" key="1">
    <citation type="submission" date="2022-05" db="EMBL/GenBank/DDBJ databases">
        <authorList>
            <consortium name="Genoscope - CEA"/>
            <person name="William W."/>
        </authorList>
    </citation>
    <scope>NUCLEOTIDE SEQUENCE [LARGE SCALE GENOMIC DNA]</scope>
</reference>
<keyword evidence="3" id="KW-1133">Transmembrane helix</keyword>
<dbReference type="GO" id="GO:0009308">
    <property type="term" value="P:amine metabolic process"/>
    <property type="evidence" value="ECO:0007669"/>
    <property type="project" value="InterPro"/>
</dbReference>
<accession>A0AAU9X4Y3</accession>
<dbReference type="PANTHER" id="PTHR46207:SF1">
    <property type="entry name" value="PROTEIN RCC2"/>
    <property type="match status" value="1"/>
</dbReference>
<dbReference type="FunFam" id="2.70.98.20:FF:000002">
    <property type="entry name" value="Amine oxidase"/>
    <property type="match status" value="1"/>
</dbReference>
<evidence type="ECO:0000256" key="1">
    <source>
        <dbReference type="PROSITE-ProRule" id="PRU00235"/>
    </source>
</evidence>
<dbReference type="InterPro" id="IPR009091">
    <property type="entry name" value="RCC1/BLIP-II"/>
</dbReference>
<feature type="domain" description="Copper amine oxidase catalytic" evidence="4">
    <location>
        <begin position="151"/>
        <end position="556"/>
    </location>
</feature>
<dbReference type="InterPro" id="IPR015798">
    <property type="entry name" value="Cu_amine_oxidase_C"/>
</dbReference>
<comment type="caution">
    <text evidence="5">The sequence shown here is derived from an EMBL/GenBank/DDBJ whole genome shotgun (WGS) entry which is preliminary data.</text>
</comment>
<dbReference type="EMBL" id="CALNXJ010000029">
    <property type="protein sequence ID" value="CAH3135659.1"/>
    <property type="molecule type" value="Genomic_DNA"/>
</dbReference>
<evidence type="ECO:0000313" key="6">
    <source>
        <dbReference type="Proteomes" id="UP001159428"/>
    </source>
</evidence>
<dbReference type="InterPro" id="IPR028641">
    <property type="entry name" value="RCC2"/>
</dbReference>
<dbReference type="Proteomes" id="UP001159428">
    <property type="component" value="Unassembled WGS sequence"/>
</dbReference>
<dbReference type="GO" id="GO:0005507">
    <property type="term" value="F:copper ion binding"/>
    <property type="evidence" value="ECO:0007669"/>
    <property type="project" value="InterPro"/>
</dbReference>
<feature type="transmembrane region" description="Helical" evidence="3">
    <location>
        <begin position="21"/>
        <end position="45"/>
    </location>
</feature>
<feature type="compositionally biased region" description="Basic and acidic residues" evidence="2">
    <location>
        <begin position="589"/>
        <end position="598"/>
    </location>
</feature>
<dbReference type="AlphaFoldDB" id="A0AAU9X4Y3"/>